<name>A0A1H0LJ82_9PSEU</name>
<evidence type="ECO:0000313" key="3">
    <source>
        <dbReference type="EMBL" id="SDO68133.1"/>
    </source>
</evidence>
<accession>A0A1H0LJ82</accession>
<dbReference type="GO" id="GO:0016530">
    <property type="term" value="F:metallochaperone activity"/>
    <property type="evidence" value="ECO:0007669"/>
    <property type="project" value="TreeGrafter"/>
</dbReference>
<dbReference type="InterPro" id="IPR036411">
    <property type="entry name" value="TorD-like_sf"/>
</dbReference>
<evidence type="ECO:0000313" key="4">
    <source>
        <dbReference type="Proteomes" id="UP000199651"/>
    </source>
</evidence>
<proteinExistence type="predicted"/>
<dbReference type="PANTHER" id="PTHR43680:SF2">
    <property type="entry name" value="NITRATE REDUCTASE MOLYBDENUM COFACTOR ASSEMBLY CHAPERONE NARJ"/>
    <property type="match status" value="1"/>
</dbReference>
<dbReference type="GO" id="GO:0051082">
    <property type="term" value="F:unfolded protein binding"/>
    <property type="evidence" value="ECO:0007669"/>
    <property type="project" value="InterPro"/>
</dbReference>
<feature type="region of interest" description="Disordered" evidence="2">
    <location>
        <begin position="201"/>
        <end position="229"/>
    </location>
</feature>
<evidence type="ECO:0000256" key="2">
    <source>
        <dbReference type="SAM" id="MobiDB-lite"/>
    </source>
</evidence>
<dbReference type="Pfam" id="PF02613">
    <property type="entry name" value="Nitrate_red_del"/>
    <property type="match status" value="1"/>
</dbReference>
<dbReference type="AlphaFoldDB" id="A0A1H0LJ82"/>
<dbReference type="STRING" id="504798.SAMN05421871_109133"/>
<dbReference type="Proteomes" id="UP000199651">
    <property type="component" value="Unassembled WGS sequence"/>
</dbReference>
<dbReference type="NCBIfam" id="TIGR00684">
    <property type="entry name" value="narJ"/>
    <property type="match status" value="1"/>
</dbReference>
<dbReference type="SUPFAM" id="SSF89155">
    <property type="entry name" value="TorD-like"/>
    <property type="match status" value="1"/>
</dbReference>
<gene>
    <name evidence="3" type="ORF">SAMN05192558_104164</name>
</gene>
<dbReference type="GO" id="GO:0042128">
    <property type="term" value="P:nitrate assimilation"/>
    <property type="evidence" value="ECO:0007669"/>
    <property type="project" value="UniProtKB-KW"/>
</dbReference>
<sequence>MSPMRLGRKAGREAAEQLSERDQRLVWRIAALLLDYPNQQTLDMLPALGPAADSLPAPAGPALRSFVDHAAAAPDLDLAAHYVETFDLRKRACLHLTYYAYGDTRKRGMALLRLKHAYKAADVELDEHELPDHLSVVLEFAATADPTTGRRLLVEHRPVIELVRLSLVDIGSPYHQVLDAVCSTLPELNTADRRRIAELAAQGPPDEEVGLEPFAMDPSLMEPDLGGRR</sequence>
<dbReference type="RefSeq" id="WP_091373396.1">
    <property type="nucleotide sequence ID" value="NZ_FNDV01000009.1"/>
</dbReference>
<dbReference type="GO" id="GO:0051131">
    <property type="term" value="P:chaperone-mediated protein complex assembly"/>
    <property type="evidence" value="ECO:0007669"/>
    <property type="project" value="InterPro"/>
</dbReference>
<protein>
    <submittedName>
        <fullName evidence="3">Respiratory nitrate reductase chaperone NarJ</fullName>
    </submittedName>
</protein>
<dbReference type="EMBL" id="FNJB01000004">
    <property type="protein sequence ID" value="SDO68133.1"/>
    <property type="molecule type" value="Genomic_DNA"/>
</dbReference>
<reference evidence="4" key="1">
    <citation type="submission" date="2016-10" db="EMBL/GenBank/DDBJ databases">
        <authorList>
            <person name="Varghese N."/>
            <person name="Submissions S."/>
        </authorList>
    </citation>
    <scope>NUCLEOTIDE SEQUENCE [LARGE SCALE GENOMIC DNA]</scope>
    <source>
        <strain evidence="4">IBRC-M 10655</strain>
    </source>
</reference>
<evidence type="ECO:0000256" key="1">
    <source>
        <dbReference type="ARBA" id="ARBA00023063"/>
    </source>
</evidence>
<keyword evidence="4" id="KW-1185">Reference proteome</keyword>
<dbReference type="InterPro" id="IPR020945">
    <property type="entry name" value="DMSO/NO3_reduct_chaperone"/>
</dbReference>
<dbReference type="PANTHER" id="PTHR43680">
    <property type="entry name" value="NITRATE REDUCTASE MOLYBDENUM COFACTOR ASSEMBLY CHAPERONE"/>
    <property type="match status" value="1"/>
</dbReference>
<keyword evidence="1" id="KW-0534">Nitrate assimilation</keyword>
<dbReference type="InterPro" id="IPR003765">
    <property type="entry name" value="NO3_reductase_chaperone_NarJ"/>
</dbReference>
<dbReference type="OrthoDB" id="4307003at2"/>
<organism evidence="3 4">
    <name type="scientific">Actinokineospora alba</name>
    <dbReference type="NCBI Taxonomy" id="504798"/>
    <lineage>
        <taxon>Bacteria</taxon>
        <taxon>Bacillati</taxon>
        <taxon>Actinomycetota</taxon>
        <taxon>Actinomycetes</taxon>
        <taxon>Pseudonocardiales</taxon>
        <taxon>Pseudonocardiaceae</taxon>
        <taxon>Actinokineospora</taxon>
    </lineage>
</organism>
<dbReference type="Gene3D" id="1.10.3480.10">
    <property type="entry name" value="TorD-like"/>
    <property type="match status" value="1"/>
</dbReference>